<feature type="region of interest" description="Disordered" evidence="1">
    <location>
        <begin position="98"/>
        <end position="158"/>
    </location>
</feature>
<gene>
    <name evidence="3" type="ORF">JTE90_006568</name>
</gene>
<dbReference type="AlphaFoldDB" id="A0AAV6VKS3"/>
<feature type="region of interest" description="Disordered" evidence="1">
    <location>
        <begin position="48"/>
        <end position="73"/>
    </location>
</feature>
<organism evidence="3 4">
    <name type="scientific">Oedothorax gibbosus</name>
    <dbReference type="NCBI Taxonomy" id="931172"/>
    <lineage>
        <taxon>Eukaryota</taxon>
        <taxon>Metazoa</taxon>
        <taxon>Ecdysozoa</taxon>
        <taxon>Arthropoda</taxon>
        <taxon>Chelicerata</taxon>
        <taxon>Arachnida</taxon>
        <taxon>Araneae</taxon>
        <taxon>Araneomorphae</taxon>
        <taxon>Entelegynae</taxon>
        <taxon>Araneoidea</taxon>
        <taxon>Linyphiidae</taxon>
        <taxon>Erigoninae</taxon>
        <taxon>Oedothorax</taxon>
    </lineage>
</organism>
<reference evidence="3 4" key="1">
    <citation type="journal article" date="2022" name="Nat. Ecol. Evol.">
        <title>A masculinizing supergene underlies an exaggerated male reproductive morph in a spider.</title>
        <authorList>
            <person name="Hendrickx F."/>
            <person name="De Corte Z."/>
            <person name="Sonet G."/>
            <person name="Van Belleghem S.M."/>
            <person name="Kostlbacher S."/>
            <person name="Vangestel C."/>
        </authorList>
    </citation>
    <scope>NUCLEOTIDE SEQUENCE [LARGE SCALE GENOMIC DNA]</scope>
    <source>
        <strain evidence="3">W744_W776</strain>
    </source>
</reference>
<sequence>MNVLIISTFLVLCVSIAITESRYPYEDSYRPGDIVPTYTKDRRLIRDRDGGRYPIGRVPGTRGGYPGNRGGYPGNRGYPVPGISGIGLNRDGPYVDYHPSDYDRRRRRNHLPPRGLGGHNKRNYDNYDYDYGGYRRQSRVRGPGLYSNDDYGYGDYLN</sequence>
<comment type="caution">
    <text evidence="3">The sequence shown here is derived from an EMBL/GenBank/DDBJ whole genome shotgun (WGS) entry which is preliminary data.</text>
</comment>
<accession>A0AAV6VKS3</accession>
<protein>
    <submittedName>
        <fullName evidence="3">Uncharacterized protein</fullName>
    </submittedName>
</protein>
<evidence type="ECO:0000256" key="1">
    <source>
        <dbReference type="SAM" id="MobiDB-lite"/>
    </source>
</evidence>
<keyword evidence="4" id="KW-1185">Reference proteome</keyword>
<feature type="signal peptide" evidence="2">
    <location>
        <begin position="1"/>
        <end position="21"/>
    </location>
</feature>
<feature type="chain" id="PRO_5043439946" evidence="2">
    <location>
        <begin position="22"/>
        <end position="158"/>
    </location>
</feature>
<feature type="compositionally biased region" description="Gly residues" evidence="1">
    <location>
        <begin position="61"/>
        <end position="73"/>
    </location>
</feature>
<evidence type="ECO:0000313" key="4">
    <source>
        <dbReference type="Proteomes" id="UP000827092"/>
    </source>
</evidence>
<evidence type="ECO:0000256" key="2">
    <source>
        <dbReference type="SAM" id="SignalP"/>
    </source>
</evidence>
<dbReference type="Proteomes" id="UP000827092">
    <property type="component" value="Unassembled WGS sequence"/>
</dbReference>
<proteinExistence type="predicted"/>
<dbReference type="EMBL" id="JAFNEN010000066">
    <property type="protein sequence ID" value="KAG8196658.1"/>
    <property type="molecule type" value="Genomic_DNA"/>
</dbReference>
<evidence type="ECO:0000313" key="3">
    <source>
        <dbReference type="EMBL" id="KAG8196658.1"/>
    </source>
</evidence>
<name>A0AAV6VKS3_9ARAC</name>
<keyword evidence="2" id="KW-0732">Signal</keyword>